<dbReference type="AlphaFoldDB" id="A0A3N1PTK5"/>
<evidence type="ECO:0000256" key="8">
    <source>
        <dbReference type="ARBA" id="ARBA00023014"/>
    </source>
</evidence>
<evidence type="ECO:0000313" key="17">
    <source>
        <dbReference type="Proteomes" id="UP000268033"/>
    </source>
</evidence>
<dbReference type="Proteomes" id="UP000268033">
    <property type="component" value="Unassembled WGS sequence"/>
</dbReference>
<dbReference type="SMART" id="SM00487">
    <property type="entry name" value="DEXDc"/>
    <property type="match status" value="1"/>
</dbReference>
<keyword evidence="3" id="KW-0547">Nucleotide-binding</keyword>
<evidence type="ECO:0000256" key="13">
    <source>
        <dbReference type="ARBA" id="ARBA00048954"/>
    </source>
</evidence>
<dbReference type="GO" id="GO:0051536">
    <property type="term" value="F:iron-sulfur cluster binding"/>
    <property type="evidence" value="ECO:0007669"/>
    <property type="project" value="UniProtKB-KW"/>
</dbReference>
<keyword evidence="17" id="KW-1185">Reference proteome</keyword>
<dbReference type="PANTHER" id="PTHR11472">
    <property type="entry name" value="DNA REPAIR DEAD HELICASE RAD3/XP-D SUBFAMILY MEMBER"/>
    <property type="match status" value="1"/>
</dbReference>
<dbReference type="GO" id="GO:0043139">
    <property type="term" value="F:5'-3' DNA helicase activity"/>
    <property type="evidence" value="ECO:0007669"/>
    <property type="project" value="UniProtKB-EC"/>
</dbReference>
<dbReference type="STRING" id="584787.GCA_001247655_00472"/>
<dbReference type="SMART" id="SM00491">
    <property type="entry name" value="HELICc2"/>
    <property type="match status" value="1"/>
</dbReference>
<evidence type="ECO:0000256" key="1">
    <source>
        <dbReference type="ARBA" id="ARBA00001966"/>
    </source>
</evidence>
<keyword evidence="6" id="KW-0067">ATP-binding</keyword>
<reference evidence="16 17" key="1">
    <citation type="submission" date="2018-11" db="EMBL/GenBank/DDBJ databases">
        <title>Genomic Encyclopedia of Type Strains, Phase IV (KMG-IV): sequencing the most valuable type-strain genomes for metagenomic binning, comparative biology and taxonomic classification.</title>
        <authorList>
            <person name="Goeker M."/>
        </authorList>
    </citation>
    <scope>NUCLEOTIDE SEQUENCE [LARGE SCALE GENOMIC DNA]</scope>
    <source>
        <strain evidence="16 17">DSM 21945</strain>
    </source>
</reference>
<dbReference type="GO" id="GO:0005524">
    <property type="term" value="F:ATP binding"/>
    <property type="evidence" value="ECO:0007669"/>
    <property type="project" value="UniProtKB-KW"/>
</dbReference>
<evidence type="ECO:0000313" key="16">
    <source>
        <dbReference type="EMBL" id="ROQ30117.1"/>
    </source>
</evidence>
<evidence type="ECO:0000259" key="15">
    <source>
        <dbReference type="PROSITE" id="PS51193"/>
    </source>
</evidence>
<evidence type="ECO:0000256" key="2">
    <source>
        <dbReference type="ARBA" id="ARBA00022723"/>
    </source>
</evidence>
<comment type="catalytic activity">
    <reaction evidence="13">
        <text>ATP + H2O = ADP + phosphate + H(+)</text>
        <dbReference type="Rhea" id="RHEA:13065"/>
        <dbReference type="ChEBI" id="CHEBI:15377"/>
        <dbReference type="ChEBI" id="CHEBI:15378"/>
        <dbReference type="ChEBI" id="CHEBI:30616"/>
        <dbReference type="ChEBI" id="CHEBI:43474"/>
        <dbReference type="ChEBI" id="CHEBI:456216"/>
        <dbReference type="EC" id="5.6.2.3"/>
    </reaction>
</comment>
<evidence type="ECO:0000256" key="7">
    <source>
        <dbReference type="ARBA" id="ARBA00023004"/>
    </source>
</evidence>
<dbReference type="GO" id="GO:0003677">
    <property type="term" value="F:DNA binding"/>
    <property type="evidence" value="ECO:0007669"/>
    <property type="project" value="UniProtKB-KW"/>
</dbReference>
<dbReference type="InterPro" id="IPR027417">
    <property type="entry name" value="P-loop_NTPase"/>
</dbReference>
<dbReference type="PANTHER" id="PTHR11472:SF34">
    <property type="entry name" value="REGULATOR OF TELOMERE ELONGATION HELICASE 1"/>
    <property type="match status" value="1"/>
</dbReference>
<gene>
    <name evidence="16" type="ORF">EDC28_102510</name>
</gene>
<dbReference type="EMBL" id="RJUL01000002">
    <property type="protein sequence ID" value="ROQ30117.1"/>
    <property type="molecule type" value="Genomic_DNA"/>
</dbReference>
<dbReference type="GO" id="GO:0016818">
    <property type="term" value="F:hydrolase activity, acting on acid anhydrides, in phosphorus-containing anhydrides"/>
    <property type="evidence" value="ECO:0007669"/>
    <property type="project" value="InterPro"/>
</dbReference>
<comment type="caution">
    <text evidence="16">The sequence shown here is derived from an EMBL/GenBank/DDBJ whole genome shotgun (WGS) entry which is preliminary data.</text>
</comment>
<protein>
    <recommendedName>
        <fullName evidence="14">ATP-dependent DNA helicase YoaA</fullName>
        <ecNumber evidence="12">5.6.2.3</ecNumber>
    </recommendedName>
</protein>
<keyword evidence="2" id="KW-0479">Metal-binding</keyword>
<dbReference type="PROSITE" id="PS51193">
    <property type="entry name" value="HELICASE_ATP_BIND_2"/>
    <property type="match status" value="1"/>
</dbReference>
<sequence>MTLDELFSPQGPLAKAIDGFKPRAPQLDMAHLVEEAIDNRSTVVVEAGTGTGKTFAYLVPALKAGKKIVISTGTKALQEQLFLKDLPRIRDALGTAPALSLLKGRANYLCLARLKAREADTNLLDPALLAEFTQVTRWAPRTESGDIAELPLPEDAGVFPHVTSTAENCLGRDCPHFEDCYLVKARKKAMDADLVVINHHLFFADMAIRDTGFGELIPKADAVIFDEAHQLPDIACQYFGESVSTRQIQDLCKDVEVCVRTELKDQRQLALAAERLATTTMDMRLGLGDEPQKGNLRQIEKGLQPVLAKVNSDLDFVVEVLKSNLGRSESADNLYERLAVIKNRLARVLDTGKLGFSYWFETTRRHLSLNLTPLSVADKFAALVDDHPSAWIFTSATLAVDDAFGHFSSLLGLKPSKTLILDSPFDYPKQGLWVVPRDMPEPNMQRSAEQLLAPLLPLIQKVGGRTFVLFTSHRMLGQAARWLEDKLDFPLFVQGTAPKRTLLEQFVEAGNGVLLGTGSFWEGVDVRGEALSCVIIDKLPFGHPDDPLLQARSEDCRLKGEDPFATLQLPQAVIALKQGAGRLIRDSDDRGVLVICDNRLVNRPYGQTFVKSLPPFKRTRDLNQALAFFSETQ</sequence>
<keyword evidence="9" id="KW-0238">DNA-binding</keyword>
<dbReference type="Pfam" id="PF13307">
    <property type="entry name" value="Helicase_C_2"/>
    <property type="match status" value="1"/>
</dbReference>
<comment type="cofactor">
    <cofactor evidence="1">
        <name>[4Fe-4S] cluster</name>
        <dbReference type="ChEBI" id="CHEBI:49883"/>
    </cofactor>
</comment>
<name>A0A3N1PTK5_9GAMM</name>
<dbReference type="InterPro" id="IPR045028">
    <property type="entry name" value="DinG/Rad3-like"/>
</dbReference>
<dbReference type="InterPro" id="IPR006555">
    <property type="entry name" value="ATP-dep_Helicase_C"/>
</dbReference>
<evidence type="ECO:0000256" key="9">
    <source>
        <dbReference type="ARBA" id="ARBA00023125"/>
    </source>
</evidence>
<dbReference type="InterPro" id="IPR014013">
    <property type="entry name" value="Helic_SF1/SF2_ATP-bd_DinG/Rad3"/>
</dbReference>
<dbReference type="FunFam" id="3.40.50.300:FF:000499">
    <property type="entry name" value="ATP-dependent DNA helicase"/>
    <property type="match status" value="1"/>
</dbReference>
<evidence type="ECO:0000256" key="10">
    <source>
        <dbReference type="ARBA" id="ARBA00023235"/>
    </source>
</evidence>
<evidence type="ECO:0000256" key="3">
    <source>
        <dbReference type="ARBA" id="ARBA00022741"/>
    </source>
</evidence>
<dbReference type="GO" id="GO:0046872">
    <property type="term" value="F:metal ion binding"/>
    <property type="evidence" value="ECO:0007669"/>
    <property type="project" value="UniProtKB-KW"/>
</dbReference>
<organism evidence="16 17">
    <name type="scientific">Gallaecimonas pentaromativorans</name>
    <dbReference type="NCBI Taxonomy" id="584787"/>
    <lineage>
        <taxon>Bacteria</taxon>
        <taxon>Pseudomonadati</taxon>
        <taxon>Pseudomonadota</taxon>
        <taxon>Gammaproteobacteria</taxon>
        <taxon>Enterobacterales</taxon>
        <taxon>Gallaecimonadaceae</taxon>
        <taxon>Gallaecimonas</taxon>
    </lineage>
</organism>
<dbReference type="RefSeq" id="WP_050657524.1">
    <property type="nucleotide sequence ID" value="NZ_JBLXAC010000001.1"/>
</dbReference>
<evidence type="ECO:0000256" key="4">
    <source>
        <dbReference type="ARBA" id="ARBA00022801"/>
    </source>
</evidence>
<comment type="similarity">
    <text evidence="11">Belongs to the helicase family. DinG subfamily.</text>
</comment>
<feature type="domain" description="Helicase ATP-binding" evidence="15">
    <location>
        <begin position="12"/>
        <end position="273"/>
    </location>
</feature>
<dbReference type="OrthoDB" id="9805194at2"/>
<dbReference type="EC" id="5.6.2.3" evidence="12"/>
<keyword evidence="4" id="KW-0378">Hydrolase</keyword>
<dbReference type="Pfam" id="PF00270">
    <property type="entry name" value="DEAD"/>
    <property type="match status" value="1"/>
</dbReference>
<keyword evidence="8" id="KW-0411">Iron-sulfur</keyword>
<dbReference type="FunFam" id="3.40.50.300:FF:000466">
    <property type="entry name" value="ATP-dependent DNA helicase"/>
    <property type="match status" value="1"/>
</dbReference>
<evidence type="ECO:0000256" key="12">
    <source>
        <dbReference type="ARBA" id="ARBA00044969"/>
    </source>
</evidence>
<keyword evidence="5 16" id="KW-0347">Helicase</keyword>
<dbReference type="Gene3D" id="3.40.50.300">
    <property type="entry name" value="P-loop containing nucleotide triphosphate hydrolases"/>
    <property type="match status" value="2"/>
</dbReference>
<keyword evidence="7" id="KW-0408">Iron</keyword>
<proteinExistence type="inferred from homology"/>
<keyword evidence="10" id="KW-0413">Isomerase</keyword>
<accession>A0A3N1PTK5</accession>
<dbReference type="SUPFAM" id="SSF52540">
    <property type="entry name" value="P-loop containing nucleoside triphosphate hydrolases"/>
    <property type="match status" value="2"/>
</dbReference>
<dbReference type="InterPro" id="IPR011545">
    <property type="entry name" value="DEAD/DEAH_box_helicase_dom"/>
</dbReference>
<dbReference type="GO" id="GO:0006281">
    <property type="term" value="P:DNA repair"/>
    <property type="evidence" value="ECO:0007669"/>
    <property type="project" value="TreeGrafter"/>
</dbReference>
<evidence type="ECO:0000256" key="6">
    <source>
        <dbReference type="ARBA" id="ARBA00022840"/>
    </source>
</evidence>
<evidence type="ECO:0000256" key="14">
    <source>
        <dbReference type="ARBA" id="ARBA00071792"/>
    </source>
</evidence>
<evidence type="ECO:0000256" key="11">
    <source>
        <dbReference type="ARBA" id="ARBA00038058"/>
    </source>
</evidence>
<dbReference type="InterPro" id="IPR014001">
    <property type="entry name" value="Helicase_ATP-bd"/>
</dbReference>
<evidence type="ECO:0000256" key="5">
    <source>
        <dbReference type="ARBA" id="ARBA00022806"/>
    </source>
</evidence>